<evidence type="ECO:0000259" key="5">
    <source>
        <dbReference type="PROSITE" id="PS51747"/>
    </source>
</evidence>
<sequence length="227" mass="24944">MSNYAPYSHSEEYCLVEGKSGLFYPGVRVENISFPLTISAVHGAICSCLANGDQPVSIYQDEPHSELLEFWIGEFNTKRLKSLQDSPTLFDPLLPRGSDINNTLKELAKNCVIPHSNFPVTALLETPDGYIPGVNVEVSAWSLGLCAERTAIHRAITAGYGDNLGRLHIYAPKGDFSSPCGACRQVMAEFMPREKVVLHHGNQTSSSHFVKDLLPYGFTGSTLKKIK</sequence>
<dbReference type="InterPro" id="IPR050202">
    <property type="entry name" value="Cyt/Deoxycyt_deaminase"/>
</dbReference>
<proteinExistence type="inferred from homology"/>
<dbReference type="NCBIfam" id="NF004064">
    <property type="entry name" value="PRK05578.1"/>
    <property type="match status" value="1"/>
</dbReference>
<keyword evidence="7" id="KW-1185">Reference proteome</keyword>
<dbReference type="OrthoDB" id="9795347at2"/>
<keyword evidence="4" id="KW-0862">Zinc</keyword>
<name>A0A2N0VKX0_9BACT</name>
<dbReference type="GO" id="GO:0072527">
    <property type="term" value="P:pyrimidine-containing compound metabolic process"/>
    <property type="evidence" value="ECO:0007669"/>
    <property type="project" value="UniProtKB-ARBA"/>
</dbReference>
<dbReference type="Gene3D" id="3.40.140.10">
    <property type="entry name" value="Cytidine Deaminase, domain 2"/>
    <property type="match status" value="2"/>
</dbReference>
<evidence type="ECO:0000256" key="4">
    <source>
        <dbReference type="ARBA" id="ARBA00022833"/>
    </source>
</evidence>
<comment type="caution">
    <text evidence="6">The sequence shown here is derived from an EMBL/GenBank/DDBJ whole genome shotgun (WGS) entry which is preliminary data.</text>
</comment>
<keyword evidence="3" id="KW-0378">Hydrolase</keyword>
<comment type="similarity">
    <text evidence="1">Belongs to the cytidine and deoxycytidylate deaminase family.</text>
</comment>
<dbReference type="SUPFAM" id="SSF53927">
    <property type="entry name" value="Cytidine deaminase-like"/>
    <property type="match status" value="2"/>
</dbReference>
<dbReference type="PANTHER" id="PTHR11644">
    <property type="entry name" value="CYTIDINE DEAMINASE"/>
    <property type="match status" value="1"/>
</dbReference>
<dbReference type="PANTHER" id="PTHR11644:SF2">
    <property type="entry name" value="CYTIDINE DEAMINASE"/>
    <property type="match status" value="1"/>
</dbReference>
<dbReference type="GO" id="GO:0004126">
    <property type="term" value="F:cytidine deaminase activity"/>
    <property type="evidence" value="ECO:0007669"/>
    <property type="project" value="UniProtKB-ARBA"/>
</dbReference>
<dbReference type="GO" id="GO:0055086">
    <property type="term" value="P:nucleobase-containing small molecule metabolic process"/>
    <property type="evidence" value="ECO:0007669"/>
    <property type="project" value="UniProtKB-ARBA"/>
</dbReference>
<dbReference type="CDD" id="cd01283">
    <property type="entry name" value="cytidine_deaminase"/>
    <property type="match status" value="1"/>
</dbReference>
<evidence type="ECO:0000313" key="6">
    <source>
        <dbReference type="EMBL" id="PKD44847.1"/>
    </source>
</evidence>
<dbReference type="GO" id="GO:0005829">
    <property type="term" value="C:cytosol"/>
    <property type="evidence" value="ECO:0007669"/>
    <property type="project" value="TreeGrafter"/>
</dbReference>
<evidence type="ECO:0000256" key="2">
    <source>
        <dbReference type="ARBA" id="ARBA00022723"/>
    </source>
</evidence>
<dbReference type="GO" id="GO:0008270">
    <property type="term" value="F:zinc ion binding"/>
    <property type="evidence" value="ECO:0007669"/>
    <property type="project" value="InterPro"/>
</dbReference>
<protein>
    <submittedName>
        <fullName evidence="6">Cytidine deaminase</fullName>
    </submittedName>
</protein>
<dbReference type="GO" id="GO:0042802">
    <property type="term" value="F:identical protein binding"/>
    <property type="evidence" value="ECO:0007669"/>
    <property type="project" value="UniProtKB-ARBA"/>
</dbReference>
<dbReference type="Proteomes" id="UP000233398">
    <property type="component" value="Unassembled WGS sequence"/>
</dbReference>
<reference evidence="6 7" key="1">
    <citation type="submission" date="2017-11" db="EMBL/GenBank/DDBJ databases">
        <title>Rhodohalobacter 15182 sp. nov., isolated from a salt lake.</title>
        <authorList>
            <person name="Han S."/>
        </authorList>
    </citation>
    <scope>NUCLEOTIDE SEQUENCE [LARGE SCALE GENOMIC DNA]</scope>
    <source>
        <strain evidence="6 7">15182</strain>
    </source>
</reference>
<dbReference type="EMBL" id="PISP01000001">
    <property type="protein sequence ID" value="PKD44847.1"/>
    <property type="molecule type" value="Genomic_DNA"/>
</dbReference>
<evidence type="ECO:0000256" key="1">
    <source>
        <dbReference type="ARBA" id="ARBA00006576"/>
    </source>
</evidence>
<dbReference type="InterPro" id="IPR016192">
    <property type="entry name" value="APOBEC/CMP_deaminase_Zn-bd"/>
</dbReference>
<evidence type="ECO:0000313" key="7">
    <source>
        <dbReference type="Proteomes" id="UP000233398"/>
    </source>
</evidence>
<organism evidence="6 7">
    <name type="scientific">Rhodohalobacter barkolensis</name>
    <dbReference type="NCBI Taxonomy" id="2053187"/>
    <lineage>
        <taxon>Bacteria</taxon>
        <taxon>Pseudomonadati</taxon>
        <taxon>Balneolota</taxon>
        <taxon>Balneolia</taxon>
        <taxon>Balneolales</taxon>
        <taxon>Balneolaceae</taxon>
        <taxon>Rhodohalobacter</taxon>
    </lineage>
</organism>
<gene>
    <name evidence="6" type="ORF">CWD77_05135</name>
</gene>
<dbReference type="PROSITE" id="PS00903">
    <property type="entry name" value="CYT_DCMP_DEAMINASES_1"/>
    <property type="match status" value="1"/>
</dbReference>
<dbReference type="AlphaFoldDB" id="A0A2N0VKX0"/>
<dbReference type="InterPro" id="IPR016193">
    <property type="entry name" value="Cytidine_deaminase-like"/>
</dbReference>
<keyword evidence="2" id="KW-0479">Metal-binding</keyword>
<dbReference type="PROSITE" id="PS51747">
    <property type="entry name" value="CYT_DCMP_DEAMINASES_2"/>
    <property type="match status" value="1"/>
</dbReference>
<evidence type="ECO:0000256" key="3">
    <source>
        <dbReference type="ARBA" id="ARBA00022801"/>
    </source>
</evidence>
<dbReference type="Pfam" id="PF00383">
    <property type="entry name" value="dCMP_cyt_deam_1"/>
    <property type="match status" value="1"/>
</dbReference>
<accession>A0A2N0VKX0</accession>
<dbReference type="RefSeq" id="WP_101072135.1">
    <property type="nucleotide sequence ID" value="NZ_PISP01000001.1"/>
</dbReference>
<dbReference type="InterPro" id="IPR002125">
    <property type="entry name" value="CMP_dCMP_dom"/>
</dbReference>
<feature type="domain" description="CMP/dCMP-type deaminase" evidence="5">
    <location>
        <begin position="95"/>
        <end position="221"/>
    </location>
</feature>